<accession>R7WB42</accession>
<evidence type="ECO:0008006" key="2">
    <source>
        <dbReference type="Google" id="ProtNLM"/>
    </source>
</evidence>
<dbReference type="AlphaFoldDB" id="R7WB42"/>
<evidence type="ECO:0000313" key="1">
    <source>
        <dbReference type="EnsemblPlants" id="EMT19682"/>
    </source>
</evidence>
<proteinExistence type="predicted"/>
<reference evidence="1" key="1">
    <citation type="submission" date="2015-06" db="UniProtKB">
        <authorList>
            <consortium name="EnsemblPlants"/>
        </authorList>
    </citation>
    <scope>IDENTIFICATION</scope>
</reference>
<sequence>MAVLYAVCRSWRDSRSQTPVSRAQVLSWLLAPPSGDPTAPLRFRCVLSRRSYHASPPSARPPCRNWVSTPDGTTVRYLTVDERRCPSLRDPLTGAAATESMPPFTWQHWEGSAAKFRAALLRPGDIAWTLIERTLAPPPTHRGEFCAAYQAGKILVTVKPAFWRVIMLNGNSDDVVTDVLVPKPWTPRRDEAYTYQSSYVLESRGELLWASVQVVRRNYNCEERVDGRGLLHFRFLHGTGTEGPPRGRCGQGRTGGLWSRLVTPTGTNRHPRTTRKTSFADGQIYADGTRRHKCGYADGQGQAIGVEKPAA</sequence>
<protein>
    <recommendedName>
        <fullName evidence="2">DUF295 domain-containing protein</fullName>
    </recommendedName>
</protein>
<organism evidence="1">
    <name type="scientific">Aegilops tauschii</name>
    <name type="common">Tausch's goatgrass</name>
    <name type="synonym">Aegilops squarrosa</name>
    <dbReference type="NCBI Taxonomy" id="37682"/>
    <lineage>
        <taxon>Eukaryota</taxon>
        <taxon>Viridiplantae</taxon>
        <taxon>Streptophyta</taxon>
        <taxon>Embryophyta</taxon>
        <taxon>Tracheophyta</taxon>
        <taxon>Spermatophyta</taxon>
        <taxon>Magnoliopsida</taxon>
        <taxon>Liliopsida</taxon>
        <taxon>Poales</taxon>
        <taxon>Poaceae</taxon>
        <taxon>BOP clade</taxon>
        <taxon>Pooideae</taxon>
        <taxon>Triticodae</taxon>
        <taxon>Triticeae</taxon>
        <taxon>Triticinae</taxon>
        <taxon>Aegilops</taxon>
    </lineage>
</organism>
<dbReference type="EnsemblPlants" id="EMT19682">
    <property type="protein sequence ID" value="EMT19682"/>
    <property type="gene ID" value="F775_13832"/>
</dbReference>
<name>R7WB42_AEGTA</name>